<keyword evidence="7" id="KW-0472">Membrane</keyword>
<dbReference type="InterPro" id="IPR000483">
    <property type="entry name" value="Cys-rich_flank_reg_C"/>
</dbReference>
<dbReference type="AlphaFoldDB" id="R7U2D7"/>
<evidence type="ECO:0000256" key="6">
    <source>
        <dbReference type="ARBA" id="ARBA00022989"/>
    </source>
</evidence>
<dbReference type="Gene3D" id="3.80.10.10">
    <property type="entry name" value="Ribonuclease Inhibitor"/>
    <property type="match status" value="2"/>
</dbReference>
<evidence type="ECO:0000256" key="4">
    <source>
        <dbReference type="ARBA" id="ARBA00022729"/>
    </source>
</evidence>
<dbReference type="InterPro" id="IPR032675">
    <property type="entry name" value="LRR_dom_sf"/>
</dbReference>
<dbReference type="Pfam" id="PF13855">
    <property type="entry name" value="LRR_8"/>
    <property type="match status" value="1"/>
</dbReference>
<dbReference type="EnsemblMetazoa" id="CapteT161548">
    <property type="protein sequence ID" value="CapteP161548"/>
    <property type="gene ID" value="CapteG161548"/>
</dbReference>
<name>R7U2D7_CAPTE</name>
<keyword evidence="8" id="KW-0325">Glycoprotein</keyword>
<dbReference type="SMART" id="SM00369">
    <property type="entry name" value="LRR_TYP"/>
    <property type="match status" value="3"/>
</dbReference>
<evidence type="ECO:0000256" key="5">
    <source>
        <dbReference type="ARBA" id="ARBA00022737"/>
    </source>
</evidence>
<reference evidence="12" key="3">
    <citation type="submission" date="2015-06" db="UniProtKB">
        <authorList>
            <consortium name="EnsemblMetazoa"/>
        </authorList>
    </citation>
    <scope>IDENTIFICATION</scope>
</reference>
<dbReference type="EMBL" id="AMQN01002153">
    <property type="status" value="NOT_ANNOTATED_CDS"/>
    <property type="molecule type" value="Genomic_DNA"/>
</dbReference>
<protein>
    <recommendedName>
        <fullName evidence="10">LRRCT domain-containing protein</fullName>
    </recommendedName>
</protein>
<feature type="signal peptide" evidence="9">
    <location>
        <begin position="1"/>
        <end position="16"/>
    </location>
</feature>
<dbReference type="OrthoDB" id="6287021at2759"/>
<dbReference type="InterPro" id="IPR001611">
    <property type="entry name" value="Leu-rich_rpt"/>
</dbReference>
<evidence type="ECO:0000256" key="1">
    <source>
        <dbReference type="ARBA" id="ARBA00004167"/>
    </source>
</evidence>
<dbReference type="PANTHER" id="PTHR24365">
    <property type="entry name" value="TOLL-LIKE RECEPTOR"/>
    <property type="match status" value="1"/>
</dbReference>
<keyword evidence="3" id="KW-0812">Transmembrane</keyword>
<proteinExistence type="predicted"/>
<gene>
    <name evidence="11" type="ORF">CAPTEDRAFT_161548</name>
</gene>
<dbReference type="Proteomes" id="UP000014760">
    <property type="component" value="Unassembled WGS sequence"/>
</dbReference>
<dbReference type="PANTHER" id="PTHR24365:SF541">
    <property type="entry name" value="PROTEIN TOLL-RELATED"/>
    <property type="match status" value="1"/>
</dbReference>
<dbReference type="STRING" id="283909.R7U2D7"/>
<feature type="chain" id="PRO_5008787581" description="LRRCT domain-containing protein" evidence="9">
    <location>
        <begin position="17"/>
        <end position="409"/>
    </location>
</feature>
<evidence type="ECO:0000313" key="12">
    <source>
        <dbReference type="EnsemblMetazoa" id="CapteP161548"/>
    </source>
</evidence>
<evidence type="ECO:0000256" key="9">
    <source>
        <dbReference type="SAM" id="SignalP"/>
    </source>
</evidence>
<evidence type="ECO:0000256" key="8">
    <source>
        <dbReference type="ARBA" id="ARBA00023180"/>
    </source>
</evidence>
<reference evidence="11 13" key="2">
    <citation type="journal article" date="2013" name="Nature">
        <title>Insights into bilaterian evolution from three spiralian genomes.</title>
        <authorList>
            <person name="Simakov O."/>
            <person name="Marletaz F."/>
            <person name="Cho S.J."/>
            <person name="Edsinger-Gonzales E."/>
            <person name="Havlak P."/>
            <person name="Hellsten U."/>
            <person name="Kuo D.H."/>
            <person name="Larsson T."/>
            <person name="Lv J."/>
            <person name="Arendt D."/>
            <person name="Savage R."/>
            <person name="Osoegawa K."/>
            <person name="de Jong P."/>
            <person name="Grimwood J."/>
            <person name="Chapman J.A."/>
            <person name="Shapiro H."/>
            <person name="Aerts A."/>
            <person name="Otillar R.P."/>
            <person name="Terry A.Y."/>
            <person name="Boore J.L."/>
            <person name="Grigoriev I.V."/>
            <person name="Lindberg D.R."/>
            <person name="Seaver E.C."/>
            <person name="Weisblat D.A."/>
            <person name="Putnam N.H."/>
            <person name="Rokhsar D.S."/>
        </authorList>
    </citation>
    <scope>NUCLEOTIDE SEQUENCE</scope>
    <source>
        <strain evidence="11 13">I ESC-2004</strain>
    </source>
</reference>
<dbReference type="GO" id="GO:0005886">
    <property type="term" value="C:plasma membrane"/>
    <property type="evidence" value="ECO:0007669"/>
    <property type="project" value="TreeGrafter"/>
</dbReference>
<dbReference type="InterPro" id="IPR003591">
    <property type="entry name" value="Leu-rich_rpt_typical-subtyp"/>
</dbReference>
<evidence type="ECO:0000313" key="11">
    <source>
        <dbReference type="EMBL" id="ELT97801.1"/>
    </source>
</evidence>
<evidence type="ECO:0000256" key="7">
    <source>
        <dbReference type="ARBA" id="ARBA00023136"/>
    </source>
</evidence>
<keyword evidence="4 9" id="KW-0732">Signal</keyword>
<dbReference type="SMART" id="SM00082">
    <property type="entry name" value="LRRCT"/>
    <property type="match status" value="1"/>
</dbReference>
<evidence type="ECO:0000256" key="3">
    <source>
        <dbReference type="ARBA" id="ARBA00022692"/>
    </source>
</evidence>
<accession>R7U2D7</accession>
<organism evidence="11">
    <name type="scientific">Capitella teleta</name>
    <name type="common">Polychaete worm</name>
    <dbReference type="NCBI Taxonomy" id="283909"/>
    <lineage>
        <taxon>Eukaryota</taxon>
        <taxon>Metazoa</taxon>
        <taxon>Spiralia</taxon>
        <taxon>Lophotrochozoa</taxon>
        <taxon>Annelida</taxon>
        <taxon>Polychaeta</taxon>
        <taxon>Sedentaria</taxon>
        <taxon>Scolecida</taxon>
        <taxon>Capitellidae</taxon>
        <taxon>Capitella</taxon>
    </lineage>
</organism>
<keyword evidence="5" id="KW-0677">Repeat</keyword>
<reference evidence="13" key="1">
    <citation type="submission" date="2012-12" db="EMBL/GenBank/DDBJ databases">
        <authorList>
            <person name="Hellsten U."/>
            <person name="Grimwood J."/>
            <person name="Chapman J.A."/>
            <person name="Shapiro H."/>
            <person name="Aerts A."/>
            <person name="Otillar R.P."/>
            <person name="Terry A.Y."/>
            <person name="Boore J.L."/>
            <person name="Simakov O."/>
            <person name="Marletaz F."/>
            <person name="Cho S.-J."/>
            <person name="Edsinger-Gonzales E."/>
            <person name="Havlak P."/>
            <person name="Kuo D.-H."/>
            <person name="Larsson T."/>
            <person name="Lv J."/>
            <person name="Arendt D."/>
            <person name="Savage R."/>
            <person name="Osoegawa K."/>
            <person name="de Jong P."/>
            <person name="Lindberg D.R."/>
            <person name="Seaver E.C."/>
            <person name="Weisblat D.A."/>
            <person name="Putnam N.H."/>
            <person name="Grigoriev I.V."/>
            <person name="Rokhsar D.S."/>
        </authorList>
    </citation>
    <scope>NUCLEOTIDE SEQUENCE</scope>
    <source>
        <strain evidence="13">I ESC-2004</strain>
    </source>
</reference>
<dbReference type="GO" id="GO:0007165">
    <property type="term" value="P:signal transduction"/>
    <property type="evidence" value="ECO:0007669"/>
    <property type="project" value="TreeGrafter"/>
</dbReference>
<keyword evidence="13" id="KW-1185">Reference proteome</keyword>
<keyword evidence="2" id="KW-0433">Leucine-rich repeat</keyword>
<feature type="domain" description="LRRCT" evidence="10">
    <location>
        <begin position="236"/>
        <end position="285"/>
    </location>
</feature>
<dbReference type="HOGENOM" id="CLU_673085_0_0_1"/>
<evidence type="ECO:0000313" key="13">
    <source>
        <dbReference type="Proteomes" id="UP000014760"/>
    </source>
</evidence>
<evidence type="ECO:0000256" key="2">
    <source>
        <dbReference type="ARBA" id="ARBA00022614"/>
    </source>
</evidence>
<dbReference type="GO" id="GO:0038023">
    <property type="term" value="F:signaling receptor activity"/>
    <property type="evidence" value="ECO:0007669"/>
    <property type="project" value="TreeGrafter"/>
</dbReference>
<comment type="subcellular location">
    <subcellularLocation>
        <location evidence="1">Membrane</location>
        <topology evidence="1">Single-pass membrane protein</topology>
    </subcellularLocation>
</comment>
<evidence type="ECO:0000259" key="10">
    <source>
        <dbReference type="SMART" id="SM00082"/>
    </source>
</evidence>
<dbReference type="SUPFAM" id="SSF52058">
    <property type="entry name" value="L domain-like"/>
    <property type="match status" value="1"/>
</dbReference>
<dbReference type="EMBL" id="KB308479">
    <property type="protein sequence ID" value="ELT97801.1"/>
    <property type="molecule type" value="Genomic_DNA"/>
</dbReference>
<keyword evidence="6" id="KW-1133">Transmembrane helix</keyword>
<sequence length="409" mass="45477">MKVLCFILAILGASTAFEGCTIRYGRRGCHHRTLTGVLVTCDGQGEEKDFPHNLPQDTVYMSLINFRLGRLTREDFLPFTTIECLTIENSGVTGIDEDAFADMHDLHEIVLSQTQLHNGDLSFVGHPGFKADVLAVTRSNALKLIDVNATKTLHQIKTLDLKGNRIESISTSLFPELRNIQELDLSANRLTSLQWEHLHEMPKLNKLFLESNRFQTIPESMFSVFFAVKELSLANNPLHCNCKLKWLKEFYDVAIDKTLDITSVTCASPTSFAMSSANEGDFKCLHPSKPKIVWTELPDGRFEVNCSSHADPAPTLRFVFPDGRVIITPPSDDLSKLNSTTPQMITTDGTVICTSINSEGAEFTSEYLGDPVSSTNSSPKHQLSPILFTTSLVTMATICHCLIRSLYTN</sequence>